<evidence type="ECO:0000313" key="8">
    <source>
        <dbReference type="Proteomes" id="UP000530263"/>
    </source>
</evidence>
<keyword evidence="4" id="KW-0862">Zinc</keyword>
<dbReference type="PROSITE" id="PS00028">
    <property type="entry name" value="ZINC_FINGER_C2H2_1"/>
    <property type="match status" value="1"/>
</dbReference>
<dbReference type="AlphaFoldDB" id="A0A7K4SFN1"/>
<dbReference type="InterPro" id="IPR036236">
    <property type="entry name" value="Znf_C2H2_sf"/>
</dbReference>
<comment type="caution">
    <text evidence="7">The sequence shown here is derived from an EMBL/GenBank/DDBJ whole genome shotgun (WGS) entry which is preliminary data.</text>
</comment>
<dbReference type="InterPro" id="IPR050717">
    <property type="entry name" value="C2H2-ZF_Transcription_Reg"/>
</dbReference>
<feature type="non-terminal residue" evidence="7">
    <location>
        <position position="56"/>
    </location>
</feature>
<evidence type="ECO:0000256" key="4">
    <source>
        <dbReference type="ARBA" id="ARBA00022833"/>
    </source>
</evidence>
<reference evidence="7 8" key="1">
    <citation type="submission" date="2019-09" db="EMBL/GenBank/DDBJ databases">
        <title>Bird 10,000 Genomes (B10K) Project - Family phase.</title>
        <authorList>
            <person name="Zhang G."/>
        </authorList>
    </citation>
    <scope>NUCLEOTIDE SEQUENCE [LARGE SCALE GENOMIC DNA]</scope>
    <source>
        <strain evidence="7">B10K-DU-021-26</strain>
        <tissue evidence="7">Mixed tissue sample</tissue>
    </source>
</reference>
<dbReference type="FunFam" id="3.30.160.60:FF:002343">
    <property type="entry name" value="Zinc finger protein 33A"/>
    <property type="match status" value="1"/>
</dbReference>
<evidence type="ECO:0000256" key="2">
    <source>
        <dbReference type="ARBA" id="ARBA00022737"/>
    </source>
</evidence>
<dbReference type="Proteomes" id="UP000530263">
    <property type="component" value="Unassembled WGS sequence"/>
</dbReference>
<dbReference type="PANTHER" id="PTHR14196:SF14">
    <property type="entry name" value="ZINC FINGER PROTEIN 721-LIKE"/>
    <property type="match status" value="1"/>
</dbReference>
<evidence type="ECO:0000256" key="3">
    <source>
        <dbReference type="ARBA" id="ARBA00022771"/>
    </source>
</evidence>
<dbReference type="GO" id="GO:0000977">
    <property type="term" value="F:RNA polymerase II transcription regulatory region sequence-specific DNA binding"/>
    <property type="evidence" value="ECO:0007669"/>
    <property type="project" value="TreeGrafter"/>
</dbReference>
<dbReference type="GO" id="GO:0000981">
    <property type="term" value="F:DNA-binding transcription factor activity, RNA polymerase II-specific"/>
    <property type="evidence" value="ECO:0007669"/>
    <property type="project" value="TreeGrafter"/>
</dbReference>
<evidence type="ECO:0000256" key="1">
    <source>
        <dbReference type="ARBA" id="ARBA00022723"/>
    </source>
</evidence>
<feature type="domain" description="C2H2-type" evidence="6">
    <location>
        <begin position="1"/>
        <end position="20"/>
    </location>
</feature>
<dbReference type="GO" id="GO:0005634">
    <property type="term" value="C:nucleus"/>
    <property type="evidence" value="ECO:0007669"/>
    <property type="project" value="TreeGrafter"/>
</dbReference>
<dbReference type="PANTHER" id="PTHR14196">
    <property type="entry name" value="ODD-SKIPPED - RELATED"/>
    <property type="match status" value="1"/>
</dbReference>
<dbReference type="PROSITE" id="PS50157">
    <property type="entry name" value="ZINC_FINGER_C2H2_2"/>
    <property type="match status" value="2"/>
</dbReference>
<keyword evidence="1" id="KW-0479">Metal-binding</keyword>
<gene>
    <name evidence="7" type="primary">Znf658b</name>
    <name evidence="7" type="ORF">COLPIC_R08161</name>
</gene>
<dbReference type="OrthoDB" id="9893417at2759"/>
<organism evidence="7 8">
    <name type="scientific">Columbina picui</name>
    <name type="common">Picui ground-dove</name>
    <dbReference type="NCBI Taxonomy" id="115618"/>
    <lineage>
        <taxon>Eukaryota</taxon>
        <taxon>Metazoa</taxon>
        <taxon>Chordata</taxon>
        <taxon>Craniata</taxon>
        <taxon>Vertebrata</taxon>
        <taxon>Euteleostomi</taxon>
        <taxon>Archelosauria</taxon>
        <taxon>Archosauria</taxon>
        <taxon>Dinosauria</taxon>
        <taxon>Saurischia</taxon>
        <taxon>Theropoda</taxon>
        <taxon>Coelurosauria</taxon>
        <taxon>Aves</taxon>
        <taxon>Neognathae</taxon>
        <taxon>Neoaves</taxon>
        <taxon>Columbimorphae</taxon>
        <taxon>Columbiformes</taxon>
        <taxon>Columbidae</taxon>
        <taxon>Columbina</taxon>
    </lineage>
</organism>
<name>A0A7K4SFN1_COLPI</name>
<dbReference type="SUPFAM" id="SSF57667">
    <property type="entry name" value="beta-beta-alpha zinc fingers"/>
    <property type="match status" value="1"/>
</dbReference>
<feature type="domain" description="C2H2-type" evidence="6">
    <location>
        <begin position="21"/>
        <end position="48"/>
    </location>
</feature>
<evidence type="ECO:0000256" key="5">
    <source>
        <dbReference type="PROSITE-ProRule" id="PRU00042"/>
    </source>
</evidence>
<accession>A0A7K4SFN1</accession>
<keyword evidence="2" id="KW-0677">Repeat</keyword>
<proteinExistence type="predicted"/>
<dbReference type="Pfam" id="PF00096">
    <property type="entry name" value="zf-C2H2"/>
    <property type="match status" value="1"/>
</dbReference>
<sequence length="56" mass="6614">SFVEKKKLIIHQRIHTGEKPFTCTECGKSFVQMQHLLSHQRIHTGEEPYKCKECDK</sequence>
<keyword evidence="3 5" id="KW-0863">Zinc-finger</keyword>
<protein>
    <submittedName>
        <fullName evidence="7">Z658B protein</fullName>
    </submittedName>
</protein>
<feature type="non-terminal residue" evidence="7">
    <location>
        <position position="1"/>
    </location>
</feature>
<dbReference type="EMBL" id="VYZG01006276">
    <property type="protein sequence ID" value="NWQ84635.1"/>
    <property type="molecule type" value="Genomic_DNA"/>
</dbReference>
<dbReference type="Gene3D" id="3.30.160.60">
    <property type="entry name" value="Classic Zinc Finger"/>
    <property type="match status" value="3"/>
</dbReference>
<keyword evidence="8" id="KW-1185">Reference proteome</keyword>
<dbReference type="InterPro" id="IPR013087">
    <property type="entry name" value="Znf_C2H2_type"/>
</dbReference>
<dbReference type="SMART" id="SM00355">
    <property type="entry name" value="ZnF_C2H2"/>
    <property type="match status" value="1"/>
</dbReference>
<evidence type="ECO:0000313" key="7">
    <source>
        <dbReference type="EMBL" id="NWQ84635.1"/>
    </source>
</evidence>
<dbReference type="GO" id="GO:0008270">
    <property type="term" value="F:zinc ion binding"/>
    <property type="evidence" value="ECO:0007669"/>
    <property type="project" value="UniProtKB-KW"/>
</dbReference>
<evidence type="ECO:0000259" key="6">
    <source>
        <dbReference type="PROSITE" id="PS50157"/>
    </source>
</evidence>